<evidence type="ECO:0000256" key="1">
    <source>
        <dbReference type="SAM" id="Phobius"/>
    </source>
</evidence>
<feature type="transmembrane region" description="Helical" evidence="1">
    <location>
        <begin position="138"/>
        <end position="156"/>
    </location>
</feature>
<dbReference type="AlphaFoldDB" id="A0AAF3FG02"/>
<reference evidence="3" key="1">
    <citation type="submission" date="2024-02" db="UniProtKB">
        <authorList>
            <consortium name="WormBaseParasite"/>
        </authorList>
    </citation>
    <scope>IDENTIFICATION</scope>
</reference>
<protein>
    <submittedName>
        <fullName evidence="3">Uncharacterized protein</fullName>
    </submittedName>
</protein>
<feature type="transmembrane region" description="Helical" evidence="1">
    <location>
        <begin position="177"/>
        <end position="194"/>
    </location>
</feature>
<dbReference type="PANTHER" id="PTHR33444">
    <property type="entry name" value="SI:DKEY-19B23.12-RELATED"/>
    <property type="match status" value="1"/>
</dbReference>
<keyword evidence="1" id="KW-0812">Transmembrane</keyword>
<sequence length="247" mass="27798">MHHMGQRNAPIDAFPFCSFPFKSELIFIVPLFTPYFSCFVRTMMPQPTAPPFGADLPPSYEVSNTDAPPSYDSLYGEFRQVEDPKGLFSFLGRAWKTITGTVTAMIAIALLNIFPIVMIIIGAVNIDNCELKTIIPKWLIVTGSVHLVKSAMTYYFKLKKIENPPSLAKSFETLLNLFSTIWFILGSIWVYTSFGDFNGKNCDRFMMYFSFVFVTATYAIAALMCCCICCCCCCICFKRAHDTVPPV</sequence>
<dbReference type="InterPro" id="IPR040350">
    <property type="entry name" value="TMEM272"/>
</dbReference>
<organism evidence="2 3">
    <name type="scientific">Mesorhabditis belari</name>
    <dbReference type="NCBI Taxonomy" id="2138241"/>
    <lineage>
        <taxon>Eukaryota</taxon>
        <taxon>Metazoa</taxon>
        <taxon>Ecdysozoa</taxon>
        <taxon>Nematoda</taxon>
        <taxon>Chromadorea</taxon>
        <taxon>Rhabditida</taxon>
        <taxon>Rhabditina</taxon>
        <taxon>Rhabditomorpha</taxon>
        <taxon>Rhabditoidea</taxon>
        <taxon>Rhabditidae</taxon>
        <taxon>Mesorhabditinae</taxon>
        <taxon>Mesorhabditis</taxon>
    </lineage>
</organism>
<keyword evidence="2" id="KW-1185">Reference proteome</keyword>
<feature type="transmembrane region" description="Helical" evidence="1">
    <location>
        <begin position="102"/>
        <end position="126"/>
    </location>
</feature>
<dbReference type="Proteomes" id="UP000887575">
    <property type="component" value="Unassembled WGS sequence"/>
</dbReference>
<accession>A0AAF3FG02</accession>
<keyword evidence="1" id="KW-1133">Transmembrane helix</keyword>
<keyword evidence="1" id="KW-0472">Membrane</keyword>
<dbReference type="WBParaSite" id="MBELARI_LOCUS5830">
    <property type="protein sequence ID" value="MBELARI_LOCUS5830"/>
    <property type="gene ID" value="MBELARI_LOCUS5830"/>
</dbReference>
<dbReference type="PANTHER" id="PTHR33444:SF2">
    <property type="entry name" value="MARVEL DOMAIN-CONTAINING PROTEIN"/>
    <property type="match status" value="1"/>
</dbReference>
<evidence type="ECO:0000313" key="2">
    <source>
        <dbReference type="Proteomes" id="UP000887575"/>
    </source>
</evidence>
<evidence type="ECO:0000313" key="3">
    <source>
        <dbReference type="WBParaSite" id="MBELARI_LOCUS5830"/>
    </source>
</evidence>
<feature type="transmembrane region" description="Helical" evidence="1">
    <location>
        <begin position="206"/>
        <end position="237"/>
    </location>
</feature>
<proteinExistence type="predicted"/>
<name>A0AAF3FG02_9BILA</name>